<proteinExistence type="predicted"/>
<organism evidence="2 3">
    <name type="scientific">Clostridium tepidiprofundi DSM 19306</name>
    <dbReference type="NCBI Taxonomy" id="1121338"/>
    <lineage>
        <taxon>Bacteria</taxon>
        <taxon>Bacillati</taxon>
        <taxon>Bacillota</taxon>
        <taxon>Clostridia</taxon>
        <taxon>Eubacteriales</taxon>
        <taxon>Clostridiaceae</taxon>
        <taxon>Clostridium</taxon>
    </lineage>
</organism>
<gene>
    <name evidence="2" type="ORF">CLTEP_18310</name>
</gene>
<dbReference type="Proteomes" id="UP000075531">
    <property type="component" value="Unassembled WGS sequence"/>
</dbReference>
<dbReference type="PANTHER" id="PTHR34825:SF1">
    <property type="entry name" value="AAA-ATPASE-LIKE DOMAIN-CONTAINING PROTEIN"/>
    <property type="match status" value="1"/>
</dbReference>
<dbReference type="RefSeq" id="WP_066825700.1">
    <property type="nucleotide sequence ID" value="NZ_LTBA01000021.1"/>
</dbReference>
<accession>A0A151B2Y4</accession>
<dbReference type="InterPro" id="IPR018631">
    <property type="entry name" value="AAA-ATPase-like_dom"/>
</dbReference>
<dbReference type="PANTHER" id="PTHR34825">
    <property type="entry name" value="CONSERVED PROTEIN, WITH A WEAK D-GALACTARATE DEHYDRATASE/ALTRONATE HYDROLASE DOMAIN"/>
    <property type="match status" value="1"/>
</dbReference>
<evidence type="ECO:0000313" key="3">
    <source>
        <dbReference type="Proteomes" id="UP000075531"/>
    </source>
</evidence>
<dbReference type="InterPro" id="IPR012547">
    <property type="entry name" value="PDDEXK_9"/>
</dbReference>
<dbReference type="PATRIC" id="fig|1121338.3.peg.1875"/>
<dbReference type="STRING" id="1121338.CLTEP_18310"/>
<comment type="caution">
    <text evidence="2">The sequence shown here is derived from an EMBL/GenBank/DDBJ whole genome shotgun (WGS) entry which is preliminary data.</text>
</comment>
<sequence length="559" mass="66101">MKTRLPIGISDFKRIIDDNYYFVDKSLFIKEIIEDGSQVILLPRPRRFGKTLNMSMLKYFYEKCEHDHSYLFKDLMINKHEEIMNMQGKYPVIYITFKDVKNKDCDKCFGKLKELISKEYYKYKLLLDDYLDEFQKAYYDKILYMEATEAQYETSLMNLSEFLSRYYGEKVVILLDEYDVPIQSGYMNGYYDEIIEFMRNFLGGVLKDNIYLEKAVLTGILRVAKESIFSGLNNLSVYTVVNYHYSDSFGFLDKEVEELLKYYNKNYEIEEIRKWYNGYNFGNNVIYNPWSILNFIKNDKEGFKPYWVNTSSNDLIKRVLARGGSELKTELEDLIKGKEIEKVVNENIVMHEIETDADNAWSFLLFSGYLKVVNKRVEKGRTYCSMQIPNLEVKYLYEDIILAWFKENINIEKFNVMLKSLISGDIKIFTKIFKEFVLNSVSYFDVSGKESEKVYHSFVLGILIALSDDYEVKSNRESGYGRYDIMIIPRDTNKKGIIMEFKKADEYDNETLEKATENALKQIRDRNYKQELIDRGIEDIIELGIAFEGKKVLVKEYSK</sequence>
<name>A0A151B2Y4_9CLOT</name>
<protein>
    <submittedName>
        <fullName evidence="2">Putative AAA-ATPase</fullName>
    </submittedName>
</protein>
<dbReference type="Pfam" id="PF09820">
    <property type="entry name" value="AAA-ATPase_like"/>
    <property type="match status" value="1"/>
</dbReference>
<dbReference type="Pfam" id="PF08011">
    <property type="entry name" value="PDDEXK_9"/>
    <property type="match status" value="1"/>
</dbReference>
<keyword evidence="3" id="KW-1185">Reference proteome</keyword>
<dbReference type="InterPro" id="IPR027417">
    <property type="entry name" value="P-loop_NTPase"/>
</dbReference>
<reference evidence="2 3" key="1">
    <citation type="submission" date="2016-02" db="EMBL/GenBank/DDBJ databases">
        <title>Genome sequence of Clostridium tepidiprofundi DSM 19306.</title>
        <authorList>
            <person name="Poehlein A."/>
            <person name="Daniel R."/>
        </authorList>
    </citation>
    <scope>NUCLEOTIDE SEQUENCE [LARGE SCALE GENOMIC DNA]</scope>
    <source>
        <strain evidence="2 3">DSM 19306</strain>
    </source>
</reference>
<evidence type="ECO:0000313" key="2">
    <source>
        <dbReference type="EMBL" id="KYH34256.1"/>
    </source>
</evidence>
<dbReference type="Gene3D" id="3.40.50.300">
    <property type="entry name" value="P-loop containing nucleotide triphosphate hydrolases"/>
    <property type="match status" value="1"/>
</dbReference>
<feature type="domain" description="AAA-ATPase-like" evidence="1">
    <location>
        <begin position="6"/>
        <end position="229"/>
    </location>
</feature>
<dbReference type="EMBL" id="LTBA01000021">
    <property type="protein sequence ID" value="KYH34256.1"/>
    <property type="molecule type" value="Genomic_DNA"/>
</dbReference>
<evidence type="ECO:0000259" key="1">
    <source>
        <dbReference type="Pfam" id="PF09820"/>
    </source>
</evidence>
<dbReference type="AlphaFoldDB" id="A0A151B2Y4"/>
<dbReference type="OrthoDB" id="1050390at2"/>